<dbReference type="CDD" id="cd03444">
    <property type="entry name" value="Thioesterase_II_repeat1"/>
    <property type="match status" value="1"/>
</dbReference>
<dbReference type="Pfam" id="PF13622">
    <property type="entry name" value="4HBT_3"/>
    <property type="match status" value="1"/>
</dbReference>
<dbReference type="STRING" id="645517.A6F65_01137"/>
<dbReference type="OrthoDB" id="9781019at2"/>
<evidence type="ECO:0000256" key="4">
    <source>
        <dbReference type="ARBA" id="ARBA00023098"/>
    </source>
</evidence>
<evidence type="ECO:0000259" key="10">
    <source>
        <dbReference type="Pfam" id="PF13622"/>
    </source>
</evidence>
<name>A0A1C7D7I8_9SPHN</name>
<comment type="catalytic activity">
    <reaction evidence="6">
        <text>a fatty acyl-CoA + H2O = a fatty acid + CoA + H(+)</text>
        <dbReference type="Rhea" id="RHEA:16781"/>
        <dbReference type="ChEBI" id="CHEBI:15377"/>
        <dbReference type="ChEBI" id="CHEBI:15378"/>
        <dbReference type="ChEBI" id="CHEBI:28868"/>
        <dbReference type="ChEBI" id="CHEBI:57287"/>
        <dbReference type="ChEBI" id="CHEBI:77636"/>
        <dbReference type="EC" id="3.1.2.20"/>
    </reaction>
    <physiologicalReaction direction="left-to-right" evidence="6">
        <dbReference type="Rhea" id="RHEA:16782"/>
    </physiologicalReaction>
</comment>
<feature type="domain" description="Acyl-CoA thioesterase 2 C-terminal" evidence="9">
    <location>
        <begin position="169"/>
        <end position="296"/>
    </location>
</feature>
<dbReference type="InterPro" id="IPR049449">
    <property type="entry name" value="TesB_ACOT8-like_N"/>
</dbReference>
<dbReference type="InterPro" id="IPR003703">
    <property type="entry name" value="Acyl_CoA_thio"/>
</dbReference>
<dbReference type="GO" id="GO:0047617">
    <property type="term" value="F:fatty acyl-CoA hydrolase activity"/>
    <property type="evidence" value="ECO:0007669"/>
    <property type="project" value="UniProtKB-EC"/>
</dbReference>
<evidence type="ECO:0000256" key="7">
    <source>
        <dbReference type="ARBA" id="ARBA00071120"/>
    </source>
</evidence>
<evidence type="ECO:0000256" key="6">
    <source>
        <dbReference type="ARBA" id="ARBA00050943"/>
    </source>
</evidence>
<accession>A0A1C7D7I8</accession>
<dbReference type="Proteomes" id="UP000092698">
    <property type="component" value="Chromosome"/>
</dbReference>
<dbReference type="InterPro" id="IPR042171">
    <property type="entry name" value="Acyl-CoA_hotdog"/>
</dbReference>
<dbReference type="RefSeq" id="WP_067786679.1">
    <property type="nucleotide sequence ID" value="NZ_CP016545.1"/>
</dbReference>
<sequence>MSKDTPTAESAPTGEQLVADLLRLLTLERIGEDSFLGPQKPDGVGRIFGGQVVAQALVAAEHTVPDGRAPHSLHASFLRGGDEDHPVDYRVERLLEGRSFSHRRVTATQPGGTILTANISFQRHEEAPSHQAADMPDVPPPEDLMAEHVLIERMREQLADKIPAAFLNPRPIEQRSENLSAFISTQASEPKQNVWARTRAALPDDPAIHRAVLAYYTDYRLMSTGTMPHDFSFLQGGMVAASLDHQIWFHDPAPKVDDWLLYAMTSPISGNARCLNHGQLFTREGRLVASTAQEGMFRERKRG</sequence>
<dbReference type="InterPro" id="IPR025652">
    <property type="entry name" value="TesB_C"/>
</dbReference>
<reference evidence="11 12" key="1">
    <citation type="submission" date="2016-07" db="EMBL/GenBank/DDBJ databases">
        <title>Complete genome sequence of Altererythrobacter namhicola JCM 16345T, containing esterase-encoding genes.</title>
        <authorList>
            <person name="Cheng H."/>
            <person name="Wu Y.-H."/>
            <person name="Jian S.-L."/>
            <person name="Huo Y.-Y."/>
            <person name="Wang C.-S."/>
            <person name="Xu X.-W."/>
        </authorList>
    </citation>
    <scope>NUCLEOTIDE SEQUENCE [LARGE SCALE GENOMIC DNA]</scope>
    <source>
        <strain evidence="11 12">JCM 16345</strain>
    </source>
</reference>
<evidence type="ECO:0000256" key="5">
    <source>
        <dbReference type="ARBA" id="ARBA00038894"/>
    </source>
</evidence>
<organism evidence="11 12">
    <name type="scientific">Paraurantiacibacter namhicola</name>
    <dbReference type="NCBI Taxonomy" id="645517"/>
    <lineage>
        <taxon>Bacteria</taxon>
        <taxon>Pseudomonadati</taxon>
        <taxon>Pseudomonadota</taxon>
        <taxon>Alphaproteobacteria</taxon>
        <taxon>Sphingomonadales</taxon>
        <taxon>Erythrobacteraceae</taxon>
        <taxon>Paraurantiacibacter</taxon>
    </lineage>
</organism>
<gene>
    <name evidence="11" type="primary">tesB</name>
    <name evidence="11" type="ORF">A6F65_01137</name>
</gene>
<evidence type="ECO:0000256" key="3">
    <source>
        <dbReference type="ARBA" id="ARBA00022801"/>
    </source>
</evidence>
<dbReference type="InterPro" id="IPR029069">
    <property type="entry name" value="HotDog_dom_sf"/>
</dbReference>
<dbReference type="KEGG" id="anh:A6F65_01137"/>
<evidence type="ECO:0000256" key="8">
    <source>
        <dbReference type="ARBA" id="ARBA00079653"/>
    </source>
</evidence>
<dbReference type="GO" id="GO:0009062">
    <property type="term" value="P:fatty acid catabolic process"/>
    <property type="evidence" value="ECO:0007669"/>
    <property type="project" value="TreeGrafter"/>
</dbReference>
<comment type="similarity">
    <text evidence="1">Belongs to the C/M/P thioester hydrolase family.</text>
</comment>
<evidence type="ECO:0000313" key="12">
    <source>
        <dbReference type="Proteomes" id="UP000092698"/>
    </source>
</evidence>
<evidence type="ECO:0000313" key="11">
    <source>
        <dbReference type="EMBL" id="ANU07444.1"/>
    </source>
</evidence>
<feature type="domain" description="Acyl-CoA thioesterase-like N-terminal HotDog" evidence="10">
    <location>
        <begin position="44"/>
        <end position="122"/>
    </location>
</feature>
<proteinExistence type="inferred from homology"/>
<protein>
    <recommendedName>
        <fullName evidence="7">Acyl-CoA thioesterase 2</fullName>
        <ecNumber evidence="5">3.1.2.20</ecNumber>
    </recommendedName>
    <alternativeName>
        <fullName evidence="8">Thioesterase II</fullName>
    </alternativeName>
</protein>
<dbReference type="EC" id="3.1.2.20" evidence="5"/>
<dbReference type="GO" id="GO:0005829">
    <property type="term" value="C:cytosol"/>
    <property type="evidence" value="ECO:0007669"/>
    <property type="project" value="TreeGrafter"/>
</dbReference>
<dbReference type="EMBL" id="CP016545">
    <property type="protein sequence ID" value="ANU07444.1"/>
    <property type="molecule type" value="Genomic_DNA"/>
</dbReference>
<dbReference type="Pfam" id="PF02551">
    <property type="entry name" value="Acyl_CoA_thio"/>
    <property type="match status" value="1"/>
</dbReference>
<dbReference type="SUPFAM" id="SSF54637">
    <property type="entry name" value="Thioesterase/thiol ester dehydrase-isomerase"/>
    <property type="match status" value="2"/>
</dbReference>
<dbReference type="PATRIC" id="fig|645517.4.peg.1130"/>
<keyword evidence="3 11" id="KW-0378">Hydrolase</keyword>
<comment type="subunit">
    <text evidence="2">Homotetramer.</text>
</comment>
<dbReference type="FunFam" id="2.40.160.210:FF:000001">
    <property type="entry name" value="Acyl-CoA thioesterase II"/>
    <property type="match status" value="1"/>
</dbReference>
<evidence type="ECO:0000256" key="2">
    <source>
        <dbReference type="ARBA" id="ARBA00011881"/>
    </source>
</evidence>
<keyword evidence="4" id="KW-0443">Lipid metabolism</keyword>
<keyword evidence="12" id="KW-1185">Reference proteome</keyword>
<dbReference type="CDD" id="cd03445">
    <property type="entry name" value="Thioesterase_II_repeat2"/>
    <property type="match status" value="1"/>
</dbReference>
<dbReference type="PANTHER" id="PTHR11066">
    <property type="entry name" value="ACYL-COA THIOESTERASE"/>
    <property type="match status" value="1"/>
</dbReference>
<dbReference type="AlphaFoldDB" id="A0A1C7D7I8"/>
<evidence type="ECO:0000259" key="9">
    <source>
        <dbReference type="Pfam" id="PF02551"/>
    </source>
</evidence>
<evidence type="ECO:0000256" key="1">
    <source>
        <dbReference type="ARBA" id="ARBA00006538"/>
    </source>
</evidence>
<dbReference type="GO" id="GO:0006637">
    <property type="term" value="P:acyl-CoA metabolic process"/>
    <property type="evidence" value="ECO:0007669"/>
    <property type="project" value="InterPro"/>
</dbReference>
<dbReference type="PANTHER" id="PTHR11066:SF34">
    <property type="entry name" value="ACYL-COENZYME A THIOESTERASE 8"/>
    <property type="match status" value="1"/>
</dbReference>
<dbReference type="Gene3D" id="2.40.160.210">
    <property type="entry name" value="Acyl-CoA thioesterase, double hotdog domain"/>
    <property type="match status" value="1"/>
</dbReference>